<accession>A0A7S9H288</accession>
<feature type="region of interest" description="Disordered" evidence="5">
    <location>
        <begin position="1"/>
        <end position="20"/>
    </location>
</feature>
<reference evidence="7 8" key="1">
    <citation type="submission" date="2020-09" db="EMBL/GenBank/DDBJ databases">
        <title>Complete genomes of bradyrhizobia occurring on native shrubby legumes in Australia.</title>
        <authorList>
            <person name="Lafay B."/>
        </authorList>
    </citation>
    <scope>NUCLEOTIDE SEQUENCE [LARGE SCALE GENOMIC DNA]</scope>
    <source>
        <strain evidence="7 8">BDV5040</strain>
    </source>
</reference>
<evidence type="ECO:0000256" key="3">
    <source>
        <dbReference type="ARBA" id="ARBA00023163"/>
    </source>
</evidence>
<dbReference type="SUPFAM" id="SSF46689">
    <property type="entry name" value="Homeodomain-like"/>
    <property type="match status" value="1"/>
</dbReference>
<keyword evidence="3" id="KW-0804">Transcription</keyword>
<dbReference type="RefSeq" id="WP_195804265.1">
    <property type="nucleotide sequence ID" value="NZ_CP061379.1"/>
</dbReference>
<dbReference type="Gene3D" id="1.10.357.10">
    <property type="entry name" value="Tetracycline Repressor, domain 2"/>
    <property type="match status" value="1"/>
</dbReference>
<keyword evidence="8" id="KW-1185">Reference proteome</keyword>
<protein>
    <submittedName>
        <fullName evidence="7">TetR/AcrR family transcriptional regulator</fullName>
    </submittedName>
</protein>
<dbReference type="PROSITE" id="PS50977">
    <property type="entry name" value="HTH_TETR_2"/>
    <property type="match status" value="1"/>
</dbReference>
<dbReference type="InterPro" id="IPR001647">
    <property type="entry name" value="HTH_TetR"/>
</dbReference>
<evidence type="ECO:0000256" key="4">
    <source>
        <dbReference type="PROSITE-ProRule" id="PRU00335"/>
    </source>
</evidence>
<dbReference type="Pfam" id="PF00440">
    <property type="entry name" value="TetR_N"/>
    <property type="match status" value="1"/>
</dbReference>
<dbReference type="EMBL" id="CP061379">
    <property type="protein sequence ID" value="QPF94800.1"/>
    <property type="molecule type" value="Genomic_DNA"/>
</dbReference>
<evidence type="ECO:0000313" key="7">
    <source>
        <dbReference type="EMBL" id="QPF94800.1"/>
    </source>
</evidence>
<dbReference type="GO" id="GO:0003700">
    <property type="term" value="F:DNA-binding transcription factor activity"/>
    <property type="evidence" value="ECO:0007669"/>
    <property type="project" value="TreeGrafter"/>
</dbReference>
<dbReference type="PANTHER" id="PTHR30055">
    <property type="entry name" value="HTH-TYPE TRANSCRIPTIONAL REGULATOR RUTR"/>
    <property type="match status" value="1"/>
</dbReference>
<proteinExistence type="predicted"/>
<evidence type="ECO:0000259" key="6">
    <source>
        <dbReference type="PROSITE" id="PS50977"/>
    </source>
</evidence>
<sequence length="211" mass="23693">MKSSPTPPPRKYRQTGRADAAEETARQILDAFSDCMRRQWFDEVTLEEVAERAGVHVRTVIRRFGGKEGLLEAFVEDFIPSVAIDRATPLGDVAAAIDRLIDLYEAWGDSVIRNLAQEPRYPALKRLLDLGRERHRTITAATYAPWLDRLAQPDWVTTLDALVAVTDVYTWKLMRRDMQRSRSEVARALRTLVEAVLAHASSLASGGNTSS</sequence>
<dbReference type="InterPro" id="IPR009057">
    <property type="entry name" value="Homeodomain-like_sf"/>
</dbReference>
<evidence type="ECO:0000256" key="1">
    <source>
        <dbReference type="ARBA" id="ARBA00023015"/>
    </source>
</evidence>
<feature type="DNA-binding region" description="H-T-H motif" evidence="4">
    <location>
        <begin position="45"/>
        <end position="64"/>
    </location>
</feature>
<dbReference type="InterPro" id="IPR050109">
    <property type="entry name" value="HTH-type_TetR-like_transc_reg"/>
</dbReference>
<dbReference type="Proteomes" id="UP000594621">
    <property type="component" value="Chromosome"/>
</dbReference>
<dbReference type="KEGG" id="bcou:IC761_16670"/>
<organism evidence="7 8">
    <name type="scientific">Bradyrhizobium commune</name>
    <dbReference type="NCBI Taxonomy" id="83627"/>
    <lineage>
        <taxon>Bacteria</taxon>
        <taxon>Pseudomonadati</taxon>
        <taxon>Pseudomonadota</taxon>
        <taxon>Alphaproteobacteria</taxon>
        <taxon>Hyphomicrobiales</taxon>
        <taxon>Nitrobacteraceae</taxon>
        <taxon>Bradyrhizobium</taxon>
    </lineage>
</organism>
<name>A0A7S9H288_9BRAD</name>
<evidence type="ECO:0000256" key="5">
    <source>
        <dbReference type="SAM" id="MobiDB-lite"/>
    </source>
</evidence>
<keyword evidence="2 4" id="KW-0238">DNA-binding</keyword>
<evidence type="ECO:0000313" key="8">
    <source>
        <dbReference type="Proteomes" id="UP000594621"/>
    </source>
</evidence>
<keyword evidence="1" id="KW-0805">Transcription regulation</keyword>
<gene>
    <name evidence="7" type="ORF">IC761_16670</name>
</gene>
<dbReference type="AlphaFoldDB" id="A0A7S9H288"/>
<evidence type="ECO:0000256" key="2">
    <source>
        <dbReference type="ARBA" id="ARBA00023125"/>
    </source>
</evidence>
<dbReference type="PANTHER" id="PTHR30055:SF234">
    <property type="entry name" value="HTH-TYPE TRANSCRIPTIONAL REGULATOR BETI"/>
    <property type="match status" value="1"/>
</dbReference>
<feature type="domain" description="HTH tetR-type" evidence="6">
    <location>
        <begin position="22"/>
        <end position="82"/>
    </location>
</feature>
<dbReference type="GO" id="GO:0000976">
    <property type="term" value="F:transcription cis-regulatory region binding"/>
    <property type="evidence" value="ECO:0007669"/>
    <property type="project" value="TreeGrafter"/>
</dbReference>